<evidence type="ECO:0000256" key="1">
    <source>
        <dbReference type="SAM" id="MobiDB-lite"/>
    </source>
</evidence>
<dbReference type="Proteomes" id="UP000028837">
    <property type="component" value="Unassembled WGS sequence"/>
</dbReference>
<evidence type="ECO:0000313" key="3">
    <source>
        <dbReference type="Proteomes" id="UP000028837"/>
    </source>
</evidence>
<protein>
    <submittedName>
        <fullName evidence="2">Uncharacterized protein</fullName>
    </submittedName>
</protein>
<sequence length="680" mass="74856">MPRPLASRRLSALRACRRTSLASVSSAGRYSSLPSAPLSLCFPDAPSVCRPFSVCRSHLYAPFSPESFDSSQRSSAQTYRHRRFISSLAAVSTVRSPTSTGNNPASPSSPVSSSSSSSVLFSSSCVLPAFSASSVSASSASSSVRFSASCVVPAFSCFHSIRERRGDGREGCLRLGSAPPLVALRRVGCEKTSELPALPKTRARFFSVNAGEAPERGEGKDAAENTGERAETQKFRDEKDSPEQAGKEAEGDSAETTASRTESPTEAKDARGGGGAKDGAEDQPASVAGLPSPPSLSEESEAATAPAPPAASLPPQWWDCPEALVEFLLPPPVENFFSVDGADLDRGRVEAVIRRVYTHSKADLAAPAEPSAWSSDTASATGDAPAPWLQYPEPNALWPNPLLHNHRLKPFLHPARREQGSGEAAESERKRLSGEEADAAALEAKQLRMNKHRLEHLWKFARSYGMSWDALDEVYIRFVQLKRSREAQWEAKRGEILQYAAVVAAREVREKRKKEIEEAGIDLAAVQPEHREQMLLPRGLYRKETRRLFFEWRRSYLAPWRPGGLQKLMKAVVTMRMLQRETRERFLFLDEERSKRREEREEEQARLEEELVTLLQRQAKNGVANLDLEKSEGAAATKDRTSFDIWEFDGVGAKQTGAPDIEEEEEELEGDEELGEEARG</sequence>
<feature type="compositionally biased region" description="Basic and acidic residues" evidence="1">
    <location>
        <begin position="213"/>
        <end position="250"/>
    </location>
</feature>
<reference evidence="2 3" key="1">
    <citation type="submission" date="2014-02" db="EMBL/GenBank/DDBJ databases">
        <authorList>
            <person name="Sibley D."/>
            <person name="Venepally P."/>
            <person name="Karamycheva S."/>
            <person name="Hadjithomas M."/>
            <person name="Khan A."/>
            <person name="Brunk B."/>
            <person name="Roos D."/>
            <person name="Caler E."/>
            <person name="Lorenzi H."/>
        </authorList>
    </citation>
    <scope>NUCLEOTIDE SEQUENCE [LARGE SCALE GENOMIC DNA]</scope>
    <source>
        <strain evidence="2 3">GAB2-2007-GAL-DOM2</strain>
    </source>
</reference>
<organism evidence="2 3">
    <name type="scientific">Toxoplasma gondii GAB2-2007-GAL-DOM2</name>
    <dbReference type="NCBI Taxonomy" id="1130820"/>
    <lineage>
        <taxon>Eukaryota</taxon>
        <taxon>Sar</taxon>
        <taxon>Alveolata</taxon>
        <taxon>Apicomplexa</taxon>
        <taxon>Conoidasida</taxon>
        <taxon>Coccidia</taxon>
        <taxon>Eucoccidiorida</taxon>
        <taxon>Eimeriorina</taxon>
        <taxon>Sarcocystidae</taxon>
        <taxon>Toxoplasma</taxon>
    </lineage>
</organism>
<dbReference type="OrthoDB" id="448686at2759"/>
<gene>
    <name evidence="2" type="ORF">TGDOM2_220200</name>
</gene>
<feature type="region of interest" description="Disordered" evidence="1">
    <location>
        <begin position="365"/>
        <end position="385"/>
    </location>
</feature>
<feature type="region of interest" description="Disordered" evidence="1">
    <location>
        <begin position="209"/>
        <end position="314"/>
    </location>
</feature>
<dbReference type="VEuPathDB" id="ToxoDB:TGDOM2_220200"/>
<feature type="compositionally biased region" description="Acidic residues" evidence="1">
    <location>
        <begin position="660"/>
        <end position="680"/>
    </location>
</feature>
<accession>A0A086JED4</accession>
<name>A0A086JED4_TOXGO</name>
<evidence type="ECO:0000313" key="2">
    <source>
        <dbReference type="EMBL" id="KFG30502.1"/>
    </source>
</evidence>
<dbReference type="EMBL" id="AHZU02001619">
    <property type="protein sequence ID" value="KFG30502.1"/>
    <property type="molecule type" value="Genomic_DNA"/>
</dbReference>
<feature type="region of interest" description="Disordered" evidence="1">
    <location>
        <begin position="94"/>
        <end position="113"/>
    </location>
</feature>
<feature type="region of interest" description="Disordered" evidence="1">
    <location>
        <begin position="649"/>
        <end position="680"/>
    </location>
</feature>
<feature type="compositionally biased region" description="Polar residues" evidence="1">
    <location>
        <begin position="94"/>
        <end position="105"/>
    </location>
</feature>
<proteinExistence type="predicted"/>
<dbReference type="AlphaFoldDB" id="A0A086JED4"/>
<comment type="caution">
    <text evidence="2">The sequence shown here is derived from an EMBL/GenBank/DDBJ whole genome shotgun (WGS) entry which is preliminary data.</text>
</comment>